<protein>
    <submittedName>
        <fullName evidence="2">Uncharacterized protein</fullName>
    </submittedName>
</protein>
<evidence type="ECO:0000313" key="2">
    <source>
        <dbReference type="EMBL" id="AHA66541.1"/>
    </source>
</evidence>
<evidence type="ECO:0000256" key="1">
    <source>
        <dbReference type="SAM" id="Phobius"/>
    </source>
</evidence>
<accession>A0A0A6ZY12</accession>
<feature type="transmembrane region" description="Helical" evidence="1">
    <location>
        <begin position="12"/>
        <end position="31"/>
    </location>
</feature>
<dbReference type="Proteomes" id="UP000031647">
    <property type="component" value="Chromosome"/>
</dbReference>
<keyword evidence="1" id="KW-1133">Transmembrane helix</keyword>
<keyword evidence="1" id="KW-0812">Transmembrane</keyword>
<dbReference type="HOGENOM" id="CLU_2994233_0_0_6"/>
<reference evidence="2 3" key="1">
    <citation type="submission" date="2013-09" db="EMBL/GenBank/DDBJ databases">
        <title>Comparative genomics of Sd1617 to representative strains in evaluating its pathogenesis.</title>
        <authorList>
            <person name="Aksomboon Vongsawan A."/>
            <person name="Kapatral V."/>
            <person name="Vaisvil B."/>
            <person name="Serichantalergs O."/>
            <person name="Hale T.L."/>
            <person name="Mason C.J."/>
        </authorList>
    </citation>
    <scope>NUCLEOTIDE SEQUENCE [LARGE SCALE GENOMIC DNA]</scope>
    <source>
        <strain evidence="2 3">1617</strain>
    </source>
</reference>
<dbReference type="EMBL" id="CP006736">
    <property type="protein sequence ID" value="AHA66541.1"/>
    <property type="molecule type" value="Genomic_DNA"/>
</dbReference>
<dbReference type="AlphaFoldDB" id="A0A0A6ZY12"/>
<evidence type="ECO:0000313" key="3">
    <source>
        <dbReference type="Proteomes" id="UP000031647"/>
    </source>
</evidence>
<organism evidence="2 3">
    <name type="scientific">Shigella dysenteriae 1617</name>
    <dbReference type="NCBI Taxonomy" id="754093"/>
    <lineage>
        <taxon>Bacteria</taxon>
        <taxon>Pseudomonadati</taxon>
        <taxon>Pseudomonadota</taxon>
        <taxon>Gammaproteobacteria</taxon>
        <taxon>Enterobacterales</taxon>
        <taxon>Enterobacteriaceae</taxon>
        <taxon>Shigella</taxon>
    </lineage>
</organism>
<gene>
    <name evidence="2" type="ORF">Asd1617_03714</name>
</gene>
<sequence>MVVSAIASTPQLFHLPLTAINLIVALNNGLYHRCGQFLKFLRRQLHLLIIRITPRHR</sequence>
<proteinExistence type="predicted"/>
<keyword evidence="1" id="KW-0472">Membrane</keyword>
<name>A0A0A6ZY12_SHIDY</name>
<dbReference type="KEGG" id="sdz:Asd1617_03714"/>